<organism evidence="3">
    <name type="scientific">Amphimedon queenslandica</name>
    <name type="common">Sponge</name>
    <dbReference type="NCBI Taxonomy" id="400682"/>
    <lineage>
        <taxon>Eukaryota</taxon>
        <taxon>Metazoa</taxon>
        <taxon>Porifera</taxon>
        <taxon>Demospongiae</taxon>
        <taxon>Heteroscleromorpha</taxon>
        <taxon>Haplosclerida</taxon>
        <taxon>Niphatidae</taxon>
        <taxon>Amphimedon</taxon>
    </lineage>
</organism>
<dbReference type="InterPro" id="IPR036056">
    <property type="entry name" value="Fibrinogen-like_C"/>
</dbReference>
<feature type="region of interest" description="Disordered" evidence="1">
    <location>
        <begin position="84"/>
        <end position="103"/>
    </location>
</feature>
<evidence type="ECO:0000256" key="1">
    <source>
        <dbReference type="SAM" id="MobiDB-lite"/>
    </source>
</evidence>
<keyword evidence="2" id="KW-0472">Membrane</keyword>
<feature type="transmembrane region" description="Helical" evidence="2">
    <location>
        <begin position="42"/>
        <end position="63"/>
    </location>
</feature>
<name>A0A1X7SW51_AMPQE</name>
<reference evidence="3" key="1">
    <citation type="submission" date="2017-05" db="UniProtKB">
        <authorList>
            <consortium name="EnsemblMetazoa"/>
        </authorList>
    </citation>
    <scope>IDENTIFICATION</scope>
</reference>
<feature type="compositionally biased region" description="Low complexity" evidence="1">
    <location>
        <begin position="84"/>
        <end position="102"/>
    </location>
</feature>
<sequence>MEKQNVYEVTELQEYNENQQYQFQDDSNNSKHVEELSAKLKVVSLVNVAGLVVVIVLLIAILGTQIAHLSSSCSVPDATTQSGFGNTNGNANSSGTVGSNAAPNCSNEWNDAVQSQMFRLETRVDKLINTSDDTAWKIDDIHNTVDSQTELTSNNTKDIDKILNTTGNSAQKLINIVNTLSNIQDTCTSTAGVVDDILLIAQELLELHNESAALPTSCQQIKQQRPNSPSGSYILAASDGTSSYNTYCDMGTLCGSGGG</sequence>
<dbReference type="SUPFAM" id="SSF58104">
    <property type="entry name" value="Methyl-accepting chemotaxis protein (MCP) signaling domain"/>
    <property type="match status" value="1"/>
</dbReference>
<keyword evidence="2" id="KW-1133">Transmembrane helix</keyword>
<dbReference type="AlphaFoldDB" id="A0A1X7SW51"/>
<accession>A0A1X7SW51</accession>
<evidence type="ECO:0000256" key="2">
    <source>
        <dbReference type="SAM" id="Phobius"/>
    </source>
</evidence>
<dbReference type="InParanoid" id="A0A1X7SW51"/>
<keyword evidence="2" id="KW-0812">Transmembrane</keyword>
<evidence type="ECO:0000313" key="3">
    <source>
        <dbReference type="EnsemblMetazoa" id="Aqu2.1.06376_001"/>
    </source>
</evidence>
<protein>
    <recommendedName>
        <fullName evidence="4">Fibrinogen C-terminal domain-containing protein</fullName>
    </recommendedName>
</protein>
<dbReference type="NCBIfam" id="NF040941">
    <property type="entry name" value="GGGWT_bact"/>
    <property type="match status" value="1"/>
</dbReference>
<dbReference type="OrthoDB" id="5971203at2759"/>
<dbReference type="SUPFAM" id="SSF56496">
    <property type="entry name" value="Fibrinogen C-terminal domain-like"/>
    <property type="match status" value="1"/>
</dbReference>
<dbReference type="EnsemblMetazoa" id="Aqu2.1.06376_001">
    <property type="protein sequence ID" value="Aqu2.1.06376_001"/>
    <property type="gene ID" value="Aqu2.1.06376"/>
</dbReference>
<proteinExistence type="predicted"/>
<evidence type="ECO:0008006" key="4">
    <source>
        <dbReference type="Google" id="ProtNLM"/>
    </source>
</evidence>